<gene>
    <name evidence="2" type="ORF">ACFQ3Q_11750</name>
</gene>
<proteinExistence type="predicted"/>
<feature type="transmembrane region" description="Helical" evidence="1">
    <location>
        <begin position="81"/>
        <end position="99"/>
    </location>
</feature>
<keyword evidence="1" id="KW-0812">Transmembrane</keyword>
<evidence type="ECO:0000256" key="1">
    <source>
        <dbReference type="SAM" id="Phobius"/>
    </source>
</evidence>
<feature type="transmembrane region" description="Helical" evidence="1">
    <location>
        <begin position="139"/>
        <end position="160"/>
    </location>
</feature>
<dbReference type="EMBL" id="JBHTLI010000002">
    <property type="protein sequence ID" value="MFD1096428.1"/>
    <property type="molecule type" value="Genomic_DNA"/>
</dbReference>
<dbReference type="RefSeq" id="WP_380746061.1">
    <property type="nucleotide sequence ID" value="NZ_JBHTLI010000002.1"/>
</dbReference>
<dbReference type="Proteomes" id="UP001597131">
    <property type="component" value="Unassembled WGS sequence"/>
</dbReference>
<keyword evidence="1" id="KW-1133">Transmembrane helix</keyword>
<organism evidence="2 3">
    <name type="scientific">Salegentibacter chungangensis</name>
    <dbReference type="NCBI Taxonomy" id="1335724"/>
    <lineage>
        <taxon>Bacteria</taxon>
        <taxon>Pseudomonadati</taxon>
        <taxon>Bacteroidota</taxon>
        <taxon>Flavobacteriia</taxon>
        <taxon>Flavobacteriales</taxon>
        <taxon>Flavobacteriaceae</taxon>
        <taxon>Salegentibacter</taxon>
    </lineage>
</organism>
<feature type="transmembrane region" description="Helical" evidence="1">
    <location>
        <begin position="111"/>
        <end position="133"/>
    </location>
</feature>
<sequence length="241" mass="28616">MLENFIGSIFRAWLWEFCAALAGLIYLLNVRETGRWTRRFVYFLWITFFIDLSGAYVRLAYYSDYTIFGFIENTVWQRNYWLYNSYNIFVFLFFSLFFISQLSGSKIKKVLRGVCVFYLLSAWINLIVSGKFFTGYSAYTFLLGTLLLSVSIGFYFYQLLKSDKILSFYKDISFYIASGTLLNYLAFTPMFLYNNFAVMKTSPEFVDIYLTVLALLNFVMYGFYTLGFIIEIRKKREKQYI</sequence>
<evidence type="ECO:0000313" key="3">
    <source>
        <dbReference type="Proteomes" id="UP001597131"/>
    </source>
</evidence>
<feature type="transmembrane region" description="Helical" evidence="1">
    <location>
        <begin position="208"/>
        <end position="230"/>
    </location>
</feature>
<accession>A0ABW3NRE0</accession>
<keyword evidence="3" id="KW-1185">Reference proteome</keyword>
<feature type="transmembrane region" description="Helical" evidence="1">
    <location>
        <begin position="40"/>
        <end position="61"/>
    </location>
</feature>
<name>A0ABW3NRE0_9FLAO</name>
<evidence type="ECO:0000313" key="2">
    <source>
        <dbReference type="EMBL" id="MFD1096428.1"/>
    </source>
</evidence>
<reference evidence="3" key="1">
    <citation type="journal article" date="2019" name="Int. J. Syst. Evol. Microbiol.">
        <title>The Global Catalogue of Microorganisms (GCM) 10K type strain sequencing project: providing services to taxonomists for standard genome sequencing and annotation.</title>
        <authorList>
            <consortium name="The Broad Institute Genomics Platform"/>
            <consortium name="The Broad Institute Genome Sequencing Center for Infectious Disease"/>
            <person name="Wu L."/>
            <person name="Ma J."/>
        </authorList>
    </citation>
    <scope>NUCLEOTIDE SEQUENCE [LARGE SCALE GENOMIC DNA]</scope>
    <source>
        <strain evidence="3">CCUG 64793</strain>
    </source>
</reference>
<feature type="transmembrane region" description="Helical" evidence="1">
    <location>
        <begin position="172"/>
        <end position="193"/>
    </location>
</feature>
<comment type="caution">
    <text evidence="2">The sequence shown here is derived from an EMBL/GenBank/DDBJ whole genome shotgun (WGS) entry which is preliminary data.</text>
</comment>
<protein>
    <submittedName>
        <fullName evidence="2">Uncharacterized protein</fullName>
    </submittedName>
</protein>
<feature type="transmembrane region" description="Helical" evidence="1">
    <location>
        <begin position="12"/>
        <end position="28"/>
    </location>
</feature>
<keyword evidence="1" id="KW-0472">Membrane</keyword>